<evidence type="ECO:0000313" key="2">
    <source>
        <dbReference type="EMBL" id="GJT75430.1"/>
    </source>
</evidence>
<evidence type="ECO:0000313" key="3">
    <source>
        <dbReference type="Proteomes" id="UP001151760"/>
    </source>
</evidence>
<evidence type="ECO:0000256" key="1">
    <source>
        <dbReference type="SAM" id="Coils"/>
    </source>
</evidence>
<keyword evidence="1" id="KW-0175">Coiled coil</keyword>
<dbReference type="Proteomes" id="UP001151760">
    <property type="component" value="Unassembled WGS sequence"/>
</dbReference>
<proteinExistence type="predicted"/>
<dbReference type="EMBL" id="BQNB010018529">
    <property type="protein sequence ID" value="GJT75430.1"/>
    <property type="molecule type" value="Genomic_DNA"/>
</dbReference>
<gene>
    <name evidence="2" type="ORF">Tco_1042155</name>
</gene>
<sequence>MVNDPNTLYSRIKSLTKQMWDRFRVESSSFKRLRRNDMRIDSFDDDLTAIDSTLMEQIQEMKKLMIELNEQFQQIQERDLRVENEMPRIRLRVAEEKDEDKHMEAEYYKNHFTRMSWYYDDLSGWEYRIRNQLPLKRRYKEMLYDPSTNTTSRPRRDDPYVMVRDNAVRADVASDRGGESVDTTVVVKDAGKRKMMRVMLLLLPKTHNPQSPVDLNVTRSCLVSVVVLLFC</sequence>
<keyword evidence="3" id="KW-1185">Reference proteome</keyword>
<reference evidence="2" key="1">
    <citation type="journal article" date="2022" name="Int. J. Mol. Sci.">
        <title>Draft Genome of Tanacetum Coccineum: Genomic Comparison of Closely Related Tanacetum-Family Plants.</title>
        <authorList>
            <person name="Yamashiro T."/>
            <person name="Shiraishi A."/>
            <person name="Nakayama K."/>
            <person name="Satake H."/>
        </authorList>
    </citation>
    <scope>NUCLEOTIDE SEQUENCE</scope>
</reference>
<organism evidence="2 3">
    <name type="scientific">Tanacetum coccineum</name>
    <dbReference type="NCBI Taxonomy" id="301880"/>
    <lineage>
        <taxon>Eukaryota</taxon>
        <taxon>Viridiplantae</taxon>
        <taxon>Streptophyta</taxon>
        <taxon>Embryophyta</taxon>
        <taxon>Tracheophyta</taxon>
        <taxon>Spermatophyta</taxon>
        <taxon>Magnoliopsida</taxon>
        <taxon>eudicotyledons</taxon>
        <taxon>Gunneridae</taxon>
        <taxon>Pentapetalae</taxon>
        <taxon>asterids</taxon>
        <taxon>campanulids</taxon>
        <taxon>Asterales</taxon>
        <taxon>Asteraceae</taxon>
        <taxon>Asteroideae</taxon>
        <taxon>Anthemideae</taxon>
        <taxon>Anthemidinae</taxon>
        <taxon>Tanacetum</taxon>
    </lineage>
</organism>
<comment type="caution">
    <text evidence="2">The sequence shown here is derived from an EMBL/GenBank/DDBJ whole genome shotgun (WGS) entry which is preliminary data.</text>
</comment>
<name>A0ABQ5GIW0_9ASTR</name>
<reference evidence="2" key="2">
    <citation type="submission" date="2022-01" db="EMBL/GenBank/DDBJ databases">
        <authorList>
            <person name="Yamashiro T."/>
            <person name="Shiraishi A."/>
            <person name="Satake H."/>
            <person name="Nakayama K."/>
        </authorList>
    </citation>
    <scope>NUCLEOTIDE SEQUENCE</scope>
</reference>
<protein>
    <submittedName>
        <fullName evidence="2">Uncharacterized protein</fullName>
    </submittedName>
</protein>
<accession>A0ABQ5GIW0</accession>
<feature type="coiled-coil region" evidence="1">
    <location>
        <begin position="54"/>
        <end position="85"/>
    </location>
</feature>